<dbReference type="EMBL" id="MJAT01000033">
    <property type="protein sequence ID" value="OEH85176.1"/>
    <property type="molecule type" value="Genomic_DNA"/>
</dbReference>
<evidence type="ECO:0000256" key="4">
    <source>
        <dbReference type="ARBA" id="ARBA00023014"/>
    </source>
</evidence>
<protein>
    <recommendedName>
        <fullName evidence="5">4Fe-4S ferredoxin-type domain-containing protein</fullName>
    </recommendedName>
</protein>
<dbReference type="InterPro" id="IPR045854">
    <property type="entry name" value="NO2/SO3_Rdtase_4Fe4S_sf"/>
</dbReference>
<keyword evidence="2" id="KW-0479">Metal-binding</keyword>
<proteinExistence type="predicted"/>
<comment type="caution">
    <text evidence="6">The sequence shown here is derived from an EMBL/GenBank/DDBJ whole genome shotgun (WGS) entry which is preliminary data.</text>
</comment>
<feature type="domain" description="4Fe-4S ferredoxin-type" evidence="5">
    <location>
        <begin position="90"/>
        <end position="118"/>
    </location>
</feature>
<sequence>MNSQNPTNNRIGFAVSQCKAIQGCPKAVVDTSLVAESIARVVEEMKLDEIIRHKFGERIANHHVFDIVFSGCPNGCSKPQINDLAIMARSIVEVNLDQCISCMRCLNVCKEDAIDFIDQKIVINQDHCVGCDECVRVCPTSAIENLDTGYRILVGGKLGRHPQLAVEAVPFVKGEEVEDIVRQIITYFKEYSLKHERFGDLIKRTGIEALQEYLSVR</sequence>
<dbReference type="SUPFAM" id="SSF54862">
    <property type="entry name" value="4Fe-4S ferredoxins"/>
    <property type="match status" value="1"/>
</dbReference>
<dbReference type="Gene3D" id="3.30.70.20">
    <property type="match status" value="1"/>
</dbReference>
<accession>A0A1E5L4Z0</accession>
<feature type="domain" description="4Fe-4S ferredoxin-type" evidence="5">
    <location>
        <begin position="119"/>
        <end position="149"/>
    </location>
</feature>
<dbReference type="Pfam" id="PF01077">
    <property type="entry name" value="NIR_SIR"/>
    <property type="match status" value="1"/>
</dbReference>
<evidence type="ECO:0000259" key="5">
    <source>
        <dbReference type="PROSITE" id="PS51379"/>
    </source>
</evidence>
<dbReference type="GO" id="GO:0020037">
    <property type="term" value="F:heme binding"/>
    <property type="evidence" value="ECO:0007669"/>
    <property type="project" value="InterPro"/>
</dbReference>
<keyword evidence="7" id="KW-1185">Reference proteome</keyword>
<evidence type="ECO:0000256" key="2">
    <source>
        <dbReference type="ARBA" id="ARBA00022723"/>
    </source>
</evidence>
<dbReference type="SUPFAM" id="SSF56014">
    <property type="entry name" value="Nitrite and sulphite reductase 4Fe-4S domain-like"/>
    <property type="match status" value="1"/>
</dbReference>
<reference evidence="6 7" key="1">
    <citation type="submission" date="2016-09" db="EMBL/GenBank/DDBJ databases">
        <title>Desulfuribacillus arsenicus sp. nov., an obligately anaerobic, dissimilatory arsenic- and antimonate-reducing bacterium isolated from anoxic sediments.</title>
        <authorList>
            <person name="Abin C.A."/>
            <person name="Hollibaugh J.T."/>
        </authorList>
    </citation>
    <scope>NUCLEOTIDE SEQUENCE [LARGE SCALE GENOMIC DNA]</scope>
    <source>
        <strain evidence="6 7">MLFW-2</strain>
    </source>
</reference>
<dbReference type="Pfam" id="PF00037">
    <property type="entry name" value="Fer4"/>
    <property type="match status" value="2"/>
</dbReference>
<dbReference type="PANTHER" id="PTHR11493:SF54">
    <property type="entry name" value="ANAEROBIC SULFITE REDUCTASE SUBUNIT C"/>
    <property type="match status" value="1"/>
</dbReference>
<dbReference type="InterPro" id="IPR045169">
    <property type="entry name" value="NO2/SO3_Rdtase_4Fe4S_prot"/>
</dbReference>
<evidence type="ECO:0000313" key="6">
    <source>
        <dbReference type="EMBL" id="OEH85176.1"/>
    </source>
</evidence>
<dbReference type="STRING" id="1390249.BHU72_06080"/>
<dbReference type="InterPro" id="IPR006066">
    <property type="entry name" value="NO2/SO3_Rdtase_FeS/sirohaem_BS"/>
</dbReference>
<evidence type="ECO:0000256" key="1">
    <source>
        <dbReference type="ARBA" id="ARBA00022485"/>
    </source>
</evidence>
<dbReference type="AlphaFoldDB" id="A0A1E5L4Z0"/>
<keyword evidence="3" id="KW-0408">Iron</keyword>
<dbReference type="InterPro" id="IPR017900">
    <property type="entry name" value="4Fe4S_Fe_S_CS"/>
</dbReference>
<dbReference type="PROSITE" id="PS00198">
    <property type="entry name" value="4FE4S_FER_1"/>
    <property type="match status" value="1"/>
</dbReference>
<dbReference type="GO" id="GO:0051539">
    <property type="term" value="F:4 iron, 4 sulfur cluster binding"/>
    <property type="evidence" value="ECO:0007669"/>
    <property type="project" value="UniProtKB-KW"/>
</dbReference>
<organism evidence="6 7">
    <name type="scientific">Desulfuribacillus stibiiarsenatis</name>
    <dbReference type="NCBI Taxonomy" id="1390249"/>
    <lineage>
        <taxon>Bacteria</taxon>
        <taxon>Bacillati</taxon>
        <taxon>Bacillota</taxon>
        <taxon>Desulfuribacillia</taxon>
        <taxon>Desulfuribacillales</taxon>
        <taxon>Desulfuribacillaceae</taxon>
        <taxon>Desulfuribacillus</taxon>
    </lineage>
</organism>
<dbReference type="GO" id="GO:0046872">
    <property type="term" value="F:metal ion binding"/>
    <property type="evidence" value="ECO:0007669"/>
    <property type="project" value="UniProtKB-KW"/>
</dbReference>
<dbReference type="GO" id="GO:0016491">
    <property type="term" value="F:oxidoreductase activity"/>
    <property type="evidence" value="ECO:0007669"/>
    <property type="project" value="InterPro"/>
</dbReference>
<dbReference type="Gene3D" id="3.30.413.10">
    <property type="entry name" value="Sulfite Reductase Hemoprotein, domain 1"/>
    <property type="match status" value="1"/>
</dbReference>
<dbReference type="OrthoDB" id="9798098at2"/>
<dbReference type="PROSITE" id="PS51379">
    <property type="entry name" value="4FE4S_FER_2"/>
    <property type="match status" value="2"/>
</dbReference>
<keyword evidence="4" id="KW-0411">Iron-sulfur</keyword>
<evidence type="ECO:0000256" key="3">
    <source>
        <dbReference type="ARBA" id="ARBA00023004"/>
    </source>
</evidence>
<name>A0A1E5L4Z0_9FIRM</name>
<dbReference type="InterPro" id="IPR006067">
    <property type="entry name" value="NO2/SO3_Rdtase_4Fe4S_dom"/>
</dbReference>
<dbReference type="InterPro" id="IPR017896">
    <property type="entry name" value="4Fe4S_Fe-S-bd"/>
</dbReference>
<keyword evidence="1" id="KW-0004">4Fe-4S</keyword>
<evidence type="ECO:0000313" key="7">
    <source>
        <dbReference type="Proteomes" id="UP000095255"/>
    </source>
</evidence>
<dbReference type="PANTHER" id="PTHR11493">
    <property type="entry name" value="SULFITE REDUCTASE [NADPH] SUBUNIT BETA-RELATED"/>
    <property type="match status" value="1"/>
</dbReference>
<dbReference type="RefSeq" id="WP_069702503.1">
    <property type="nucleotide sequence ID" value="NZ_MJAT01000033.1"/>
</dbReference>
<gene>
    <name evidence="6" type="ORF">BHU72_06080</name>
</gene>
<dbReference type="PROSITE" id="PS00365">
    <property type="entry name" value="NIR_SIR"/>
    <property type="match status" value="1"/>
</dbReference>
<dbReference type="Proteomes" id="UP000095255">
    <property type="component" value="Unassembled WGS sequence"/>
</dbReference>